<name>A0A7S3EUY2_9EUKA</name>
<dbReference type="Pfam" id="PF13432">
    <property type="entry name" value="TPR_16"/>
    <property type="match status" value="1"/>
</dbReference>
<dbReference type="Gene3D" id="1.25.40.10">
    <property type="entry name" value="Tetratricopeptide repeat domain"/>
    <property type="match status" value="2"/>
</dbReference>
<keyword evidence="4" id="KW-0472">Membrane</keyword>
<reference evidence="5" key="1">
    <citation type="submission" date="2021-01" db="EMBL/GenBank/DDBJ databases">
        <authorList>
            <person name="Corre E."/>
            <person name="Pelletier E."/>
            <person name="Niang G."/>
            <person name="Scheremetjew M."/>
            <person name="Finn R."/>
            <person name="Kale V."/>
            <person name="Holt S."/>
            <person name="Cochrane G."/>
            <person name="Meng A."/>
            <person name="Brown T."/>
            <person name="Cohen L."/>
        </authorList>
    </citation>
    <scope>NUCLEOTIDE SEQUENCE</scope>
    <source>
        <strain evidence="5">CCMP281</strain>
    </source>
</reference>
<dbReference type="SUPFAM" id="SSF48452">
    <property type="entry name" value="TPR-like"/>
    <property type="match status" value="1"/>
</dbReference>
<dbReference type="EMBL" id="HBHX01017851">
    <property type="protein sequence ID" value="CAE0109288.1"/>
    <property type="molecule type" value="Transcribed_RNA"/>
</dbReference>
<dbReference type="PROSITE" id="PS50005">
    <property type="entry name" value="TPR"/>
    <property type="match status" value="2"/>
</dbReference>
<keyword evidence="1" id="KW-0677">Repeat</keyword>
<dbReference type="SMART" id="SM00028">
    <property type="entry name" value="TPR"/>
    <property type="match status" value="5"/>
</dbReference>
<proteinExistence type="predicted"/>
<evidence type="ECO:0000313" key="5">
    <source>
        <dbReference type="EMBL" id="CAE0109288.1"/>
    </source>
</evidence>
<gene>
    <name evidence="5" type="ORF">HERI1096_LOCUS9948</name>
</gene>
<evidence type="ECO:0000256" key="3">
    <source>
        <dbReference type="PROSITE-ProRule" id="PRU00339"/>
    </source>
</evidence>
<feature type="repeat" description="TPR" evidence="3">
    <location>
        <begin position="343"/>
        <end position="376"/>
    </location>
</feature>
<feature type="transmembrane region" description="Helical" evidence="4">
    <location>
        <begin position="105"/>
        <end position="128"/>
    </location>
</feature>
<dbReference type="AlphaFoldDB" id="A0A7S3EUY2"/>
<evidence type="ECO:0000256" key="1">
    <source>
        <dbReference type="ARBA" id="ARBA00022737"/>
    </source>
</evidence>
<keyword evidence="2 3" id="KW-0802">TPR repeat</keyword>
<keyword evidence="4" id="KW-0812">Transmembrane</keyword>
<evidence type="ECO:0000256" key="4">
    <source>
        <dbReference type="SAM" id="Phobius"/>
    </source>
</evidence>
<feature type="repeat" description="TPR" evidence="3">
    <location>
        <begin position="204"/>
        <end position="237"/>
    </location>
</feature>
<dbReference type="PANTHER" id="PTHR44227">
    <property type="match status" value="1"/>
</dbReference>
<dbReference type="InterPro" id="IPR019734">
    <property type="entry name" value="TPR_rpt"/>
</dbReference>
<evidence type="ECO:0000256" key="2">
    <source>
        <dbReference type="ARBA" id="ARBA00022803"/>
    </source>
</evidence>
<feature type="transmembrane region" description="Helical" evidence="4">
    <location>
        <begin position="134"/>
        <end position="153"/>
    </location>
</feature>
<dbReference type="Pfam" id="PF14559">
    <property type="entry name" value="TPR_19"/>
    <property type="match status" value="1"/>
</dbReference>
<sequence length="401" mass="43293">MRRARGFSYGHIPSLWITLTRHRAPDIRFTDPRTHHHVSLRTHHPTLAQTFALYHQAVPIVTRLADATNLASVATYSCLGVPLLLAARGTFRGAPCSSGATSPRALGWLAFLLLSFAPASHALLPLSFVIAERLLYVPCAAYCVLIALLQASFRRGGRSCRLVSRVLVATALIASGARTARRNCDWRDDASIFGAAALAYPNSAKATYQIADGLVQRGQVEKALPLLHRSLELEPDYHYAYLHISRIAISQGDLPRASAFALASLKAVPSPNPHAHALAARSFLSQGLAADAAAHAKAALRMSPDADRAPLVDLLADALRQQHRWQEASDALELAVRLRPASAEAFINHGAALLQLERPLEALPAFRRALALLPAGSNEGVVAQRARRGLQAASRRADKIP</sequence>
<protein>
    <submittedName>
        <fullName evidence="5">Uncharacterized protein</fullName>
    </submittedName>
</protein>
<organism evidence="5">
    <name type="scientific">Haptolina ericina</name>
    <dbReference type="NCBI Taxonomy" id="156174"/>
    <lineage>
        <taxon>Eukaryota</taxon>
        <taxon>Haptista</taxon>
        <taxon>Haptophyta</taxon>
        <taxon>Prymnesiophyceae</taxon>
        <taxon>Prymnesiales</taxon>
        <taxon>Prymnesiaceae</taxon>
        <taxon>Haptolina</taxon>
    </lineage>
</organism>
<accession>A0A7S3EUY2</accession>
<dbReference type="InterPro" id="IPR052346">
    <property type="entry name" value="O-mannosyl-transferase_TMTC"/>
</dbReference>
<dbReference type="InterPro" id="IPR011990">
    <property type="entry name" value="TPR-like_helical_dom_sf"/>
</dbReference>
<dbReference type="PANTHER" id="PTHR44227:SF3">
    <property type="entry name" value="PROTEIN O-MANNOSYL-TRANSFERASE TMTC4"/>
    <property type="match status" value="1"/>
</dbReference>
<keyword evidence="4" id="KW-1133">Transmembrane helix</keyword>